<evidence type="ECO:0000256" key="3">
    <source>
        <dbReference type="SAM" id="MobiDB-lite"/>
    </source>
</evidence>
<feature type="compositionally biased region" description="Basic and acidic residues" evidence="3">
    <location>
        <begin position="319"/>
        <end position="328"/>
    </location>
</feature>
<dbReference type="InterPro" id="IPR008978">
    <property type="entry name" value="HSP20-like_chaperone"/>
</dbReference>
<evidence type="ECO:0000256" key="1">
    <source>
        <dbReference type="PROSITE-ProRule" id="PRU00285"/>
    </source>
</evidence>
<proteinExistence type="inferred from homology"/>
<reference evidence="5 6" key="1">
    <citation type="journal article" date="2023" name="Genes (Basel)">
        <title>Chromosome-Level Genome Assembly and Circadian Gene Repertoire of the Patagonia Blennie Eleginops maclovinus-The Closest Ancestral Proxy of Antarctic Cryonotothenioids.</title>
        <authorList>
            <person name="Cheng C.C."/>
            <person name="Rivera-Colon A.G."/>
            <person name="Minhas B.F."/>
            <person name="Wilson L."/>
            <person name="Rayamajhi N."/>
            <person name="Vargas-Chacoff L."/>
            <person name="Catchen J.M."/>
        </authorList>
    </citation>
    <scope>NUCLEOTIDE SEQUENCE [LARGE SCALE GENOMIC DNA]</scope>
    <source>
        <strain evidence="5">JMC-PN-2008</strain>
    </source>
</reference>
<comment type="similarity">
    <text evidence="1 2">Belongs to the small heat shock protein (HSP20) family.</text>
</comment>
<evidence type="ECO:0000256" key="2">
    <source>
        <dbReference type="RuleBase" id="RU003616"/>
    </source>
</evidence>
<gene>
    <name evidence="5" type="ORF">PBY51_003692</name>
</gene>
<dbReference type="GO" id="GO:0043066">
    <property type="term" value="P:negative regulation of apoptotic process"/>
    <property type="evidence" value="ECO:0007669"/>
    <property type="project" value="TreeGrafter"/>
</dbReference>
<sequence>MSQQAKTEPSHEESNRGVCWYPLRKWWQSSRLFNKDLGLPPFLEPGDPRRMDVDQLQRSLAACSWPGYILPPLFVPYISASMHHSGQQISEEQFEWRVNLEVTHFFPSEIVVSVSDGFLEVRGKHEERPDEHGFIARCFTRKYRLPDDIDATKMVSTLSADGILTVVAPVSENSIPSAIVIKVEVEATVEKQEKDEASDTDTGSCSAPEAPCLPSAVDDGEESPLEVHGDQAPTESTGDGLQQHEESRDQEEETFEKPAEESHLSAPVDDKGTENFQVSSEHHESQEILEIPDTPKQPEHQEPAVVREIQPVSGETTDEITHPEEQELGKIPPTDTPSQELEVPDIKQEN</sequence>
<reference evidence="5 6" key="2">
    <citation type="journal article" date="2023" name="Mol. Biol. Evol.">
        <title>Genomics of Secondarily Temperate Adaptation in the Only Non-Antarctic Icefish.</title>
        <authorList>
            <person name="Rivera-Colon A.G."/>
            <person name="Rayamajhi N."/>
            <person name="Minhas B.F."/>
            <person name="Madrigal G."/>
            <person name="Bilyk K.T."/>
            <person name="Yoon V."/>
            <person name="Hune M."/>
            <person name="Gregory S."/>
            <person name="Cheng C.H.C."/>
            <person name="Catchen J.M."/>
        </authorList>
    </citation>
    <scope>NUCLEOTIDE SEQUENCE [LARGE SCALE GENOMIC DNA]</scope>
    <source>
        <strain evidence="5">JMC-PN-2008</strain>
    </source>
</reference>
<dbReference type="InterPro" id="IPR002068">
    <property type="entry name" value="A-crystallin/Hsp20_dom"/>
</dbReference>
<dbReference type="SUPFAM" id="SSF49764">
    <property type="entry name" value="HSP20-like chaperones"/>
    <property type="match status" value="1"/>
</dbReference>
<dbReference type="PANTHER" id="PTHR45640:SF7">
    <property type="entry name" value="HEAT SHOCK PROTEIN BETA-1"/>
    <property type="match status" value="1"/>
</dbReference>
<dbReference type="AlphaFoldDB" id="A0AAN7Y0K0"/>
<dbReference type="EMBL" id="JAUZQC010000005">
    <property type="protein sequence ID" value="KAK5870772.1"/>
    <property type="molecule type" value="Genomic_DNA"/>
</dbReference>
<dbReference type="PRINTS" id="PR00299">
    <property type="entry name" value="ACRYSTALLIN"/>
</dbReference>
<protein>
    <recommendedName>
        <fullName evidence="4">SHSP domain-containing protein</fullName>
    </recommendedName>
</protein>
<evidence type="ECO:0000313" key="6">
    <source>
        <dbReference type="Proteomes" id="UP001346869"/>
    </source>
</evidence>
<feature type="domain" description="SHSP" evidence="4">
    <location>
        <begin position="78"/>
        <end position="186"/>
    </location>
</feature>
<name>A0AAN7Y0K0_ELEMC</name>
<dbReference type="GO" id="GO:0042026">
    <property type="term" value="P:protein refolding"/>
    <property type="evidence" value="ECO:0007669"/>
    <property type="project" value="TreeGrafter"/>
</dbReference>
<dbReference type="PANTHER" id="PTHR45640">
    <property type="entry name" value="HEAT SHOCK PROTEIN HSP-12.2-RELATED"/>
    <property type="match status" value="1"/>
</dbReference>
<dbReference type="Proteomes" id="UP001346869">
    <property type="component" value="Unassembled WGS sequence"/>
</dbReference>
<keyword evidence="6" id="KW-1185">Reference proteome</keyword>
<dbReference type="Pfam" id="PF00011">
    <property type="entry name" value="HSP20"/>
    <property type="match status" value="1"/>
</dbReference>
<feature type="region of interest" description="Disordered" evidence="3">
    <location>
        <begin position="190"/>
        <end position="350"/>
    </location>
</feature>
<evidence type="ECO:0000259" key="4">
    <source>
        <dbReference type="PROSITE" id="PS01031"/>
    </source>
</evidence>
<feature type="compositionally biased region" description="Basic and acidic residues" evidence="3">
    <location>
        <begin position="255"/>
        <end position="273"/>
    </location>
</feature>
<evidence type="ECO:0000313" key="5">
    <source>
        <dbReference type="EMBL" id="KAK5870772.1"/>
    </source>
</evidence>
<dbReference type="GO" id="GO:0009408">
    <property type="term" value="P:response to heat"/>
    <property type="evidence" value="ECO:0007669"/>
    <property type="project" value="TreeGrafter"/>
</dbReference>
<dbReference type="PROSITE" id="PS01031">
    <property type="entry name" value="SHSP"/>
    <property type="match status" value="1"/>
</dbReference>
<accession>A0AAN7Y0K0</accession>
<dbReference type="CDD" id="cd06526">
    <property type="entry name" value="metazoan_ACD"/>
    <property type="match status" value="1"/>
</dbReference>
<dbReference type="Gene3D" id="2.60.40.790">
    <property type="match status" value="1"/>
</dbReference>
<dbReference type="InterPro" id="IPR001436">
    <property type="entry name" value="Alpha-crystallin/sHSP_animal"/>
</dbReference>
<organism evidence="5 6">
    <name type="scientific">Eleginops maclovinus</name>
    <name type="common">Patagonian blennie</name>
    <name type="synonym">Eleginus maclovinus</name>
    <dbReference type="NCBI Taxonomy" id="56733"/>
    <lineage>
        <taxon>Eukaryota</taxon>
        <taxon>Metazoa</taxon>
        <taxon>Chordata</taxon>
        <taxon>Craniata</taxon>
        <taxon>Vertebrata</taxon>
        <taxon>Euteleostomi</taxon>
        <taxon>Actinopterygii</taxon>
        <taxon>Neopterygii</taxon>
        <taxon>Teleostei</taxon>
        <taxon>Neoteleostei</taxon>
        <taxon>Acanthomorphata</taxon>
        <taxon>Eupercaria</taxon>
        <taxon>Perciformes</taxon>
        <taxon>Notothenioidei</taxon>
        <taxon>Eleginopidae</taxon>
        <taxon>Eleginops</taxon>
    </lineage>
</organism>
<dbReference type="GO" id="GO:0005634">
    <property type="term" value="C:nucleus"/>
    <property type="evidence" value="ECO:0007669"/>
    <property type="project" value="TreeGrafter"/>
</dbReference>
<dbReference type="GO" id="GO:0051082">
    <property type="term" value="F:unfolded protein binding"/>
    <property type="evidence" value="ECO:0007669"/>
    <property type="project" value="TreeGrafter"/>
</dbReference>
<comment type="caution">
    <text evidence="5">The sequence shown here is derived from an EMBL/GenBank/DDBJ whole genome shotgun (WGS) entry which is preliminary data.</text>
</comment>
<dbReference type="GO" id="GO:0005737">
    <property type="term" value="C:cytoplasm"/>
    <property type="evidence" value="ECO:0007669"/>
    <property type="project" value="TreeGrafter"/>
</dbReference>